<sequence>MIVSSTSVQNPPDHHRWRELFGGDSTSMWKLLFLDMALYSPAQLAFIVHLIVANSTNLSRMNSAGCRRQSCSNKFDLTQCDQCKAARKQTKKSLSQRSQPTCQKSMLLRFRCLLPECPTGSRAPNLRRYFAPLRLFTYRRLTCSFLPAAHKHHALSSLPCFKSDSDYVLCSQHKTATLLSITIFI</sequence>
<keyword evidence="1" id="KW-1133">Transmembrane helix</keyword>
<evidence type="ECO:0000256" key="1">
    <source>
        <dbReference type="SAM" id="Phobius"/>
    </source>
</evidence>
<keyword evidence="1" id="KW-0812">Transmembrane</keyword>
<proteinExistence type="predicted"/>
<name>A0A8D8BZT1_CULPI</name>
<feature type="transmembrane region" description="Helical" evidence="1">
    <location>
        <begin position="31"/>
        <end position="52"/>
    </location>
</feature>
<evidence type="ECO:0000313" key="2">
    <source>
        <dbReference type="EMBL" id="CAG6484340.1"/>
    </source>
</evidence>
<reference evidence="2" key="1">
    <citation type="submission" date="2021-05" db="EMBL/GenBank/DDBJ databases">
        <authorList>
            <person name="Alioto T."/>
            <person name="Alioto T."/>
            <person name="Gomez Garrido J."/>
        </authorList>
    </citation>
    <scope>NUCLEOTIDE SEQUENCE</scope>
</reference>
<protein>
    <submittedName>
        <fullName evidence="2">(northern house mosquito) hypothetical protein</fullName>
    </submittedName>
</protein>
<keyword evidence="1" id="KW-0472">Membrane</keyword>
<organism evidence="2">
    <name type="scientific">Culex pipiens</name>
    <name type="common">House mosquito</name>
    <dbReference type="NCBI Taxonomy" id="7175"/>
    <lineage>
        <taxon>Eukaryota</taxon>
        <taxon>Metazoa</taxon>
        <taxon>Ecdysozoa</taxon>
        <taxon>Arthropoda</taxon>
        <taxon>Hexapoda</taxon>
        <taxon>Insecta</taxon>
        <taxon>Pterygota</taxon>
        <taxon>Neoptera</taxon>
        <taxon>Endopterygota</taxon>
        <taxon>Diptera</taxon>
        <taxon>Nematocera</taxon>
        <taxon>Culicoidea</taxon>
        <taxon>Culicidae</taxon>
        <taxon>Culicinae</taxon>
        <taxon>Culicini</taxon>
        <taxon>Culex</taxon>
        <taxon>Culex</taxon>
    </lineage>
</organism>
<dbReference type="EMBL" id="HBUE01099036">
    <property type="protein sequence ID" value="CAG6484340.1"/>
    <property type="molecule type" value="Transcribed_RNA"/>
</dbReference>
<dbReference type="AlphaFoldDB" id="A0A8D8BZT1"/>
<accession>A0A8D8BZT1</accession>